<proteinExistence type="predicted"/>
<name>A0A4Y2IR26_ARAVE</name>
<dbReference type="EMBL" id="BGPR01002861">
    <property type="protein sequence ID" value="GBM80124.1"/>
    <property type="molecule type" value="Genomic_DNA"/>
</dbReference>
<keyword evidence="2" id="KW-1185">Reference proteome</keyword>
<dbReference type="Proteomes" id="UP000499080">
    <property type="component" value="Unassembled WGS sequence"/>
</dbReference>
<protein>
    <submittedName>
        <fullName evidence="1">Uncharacterized protein</fullName>
    </submittedName>
</protein>
<organism evidence="1 2">
    <name type="scientific">Araneus ventricosus</name>
    <name type="common">Orbweaver spider</name>
    <name type="synonym">Epeira ventricosa</name>
    <dbReference type="NCBI Taxonomy" id="182803"/>
    <lineage>
        <taxon>Eukaryota</taxon>
        <taxon>Metazoa</taxon>
        <taxon>Ecdysozoa</taxon>
        <taxon>Arthropoda</taxon>
        <taxon>Chelicerata</taxon>
        <taxon>Arachnida</taxon>
        <taxon>Araneae</taxon>
        <taxon>Araneomorphae</taxon>
        <taxon>Entelegynae</taxon>
        <taxon>Araneoidea</taxon>
        <taxon>Araneidae</taxon>
        <taxon>Araneus</taxon>
    </lineage>
</organism>
<accession>A0A4Y2IR26</accession>
<dbReference type="AlphaFoldDB" id="A0A4Y2IR26"/>
<sequence>MKLLYRVSQNSTYKLGEEVENIVRNHNDIEKHGRKCHPQVIERLKDTQRAQYRKQCKTLYYPQKEYNNNYQNHRRWLKFLPLMYVWHLRSLDRRIFSKISGNLLIVTVTMVIRATRYMSEYTGVLFTIAFKQPEKKIKRR</sequence>
<comment type="caution">
    <text evidence="1">The sequence shown here is derived from an EMBL/GenBank/DDBJ whole genome shotgun (WGS) entry which is preliminary data.</text>
</comment>
<reference evidence="1 2" key="1">
    <citation type="journal article" date="2019" name="Sci. Rep.">
        <title>Orb-weaving spider Araneus ventricosus genome elucidates the spidroin gene catalogue.</title>
        <authorList>
            <person name="Kono N."/>
            <person name="Nakamura H."/>
            <person name="Ohtoshi R."/>
            <person name="Moran D.A.P."/>
            <person name="Shinohara A."/>
            <person name="Yoshida Y."/>
            <person name="Fujiwara M."/>
            <person name="Mori M."/>
            <person name="Tomita M."/>
            <person name="Arakawa K."/>
        </authorList>
    </citation>
    <scope>NUCLEOTIDE SEQUENCE [LARGE SCALE GENOMIC DNA]</scope>
</reference>
<gene>
    <name evidence="1" type="ORF">AVEN_218285_1</name>
</gene>
<evidence type="ECO:0000313" key="2">
    <source>
        <dbReference type="Proteomes" id="UP000499080"/>
    </source>
</evidence>
<evidence type="ECO:0000313" key="1">
    <source>
        <dbReference type="EMBL" id="GBM80124.1"/>
    </source>
</evidence>